<proteinExistence type="predicted"/>
<name>A0A5D0XUT9_9MICC</name>
<sequence>MNAARSVRTTRALLLTVVLACFCLTVFGVFVGMGIAGLIAGLAGQVAVAVTVVVGVIFLFVKLTQQTRTAQAGPWRPAEGDAPR</sequence>
<dbReference type="EMBL" id="VSLD01000001">
    <property type="protein sequence ID" value="TYD00439.1"/>
    <property type="molecule type" value="Genomic_DNA"/>
</dbReference>
<feature type="transmembrane region" description="Helical" evidence="1">
    <location>
        <begin position="42"/>
        <end position="61"/>
    </location>
</feature>
<dbReference type="AlphaFoldDB" id="A0A5D0XUT9"/>
<dbReference type="RefSeq" id="WP_148599741.1">
    <property type="nucleotide sequence ID" value="NZ_VSLD01000001.1"/>
</dbReference>
<accession>A0A5D0XUT9</accession>
<dbReference type="Proteomes" id="UP000323410">
    <property type="component" value="Unassembled WGS sequence"/>
</dbReference>
<keyword evidence="1" id="KW-0472">Membrane</keyword>
<organism evidence="2 3">
    <name type="scientific">Arthrobacter echini</name>
    <dbReference type="NCBI Taxonomy" id="1529066"/>
    <lineage>
        <taxon>Bacteria</taxon>
        <taxon>Bacillati</taxon>
        <taxon>Actinomycetota</taxon>
        <taxon>Actinomycetes</taxon>
        <taxon>Micrococcales</taxon>
        <taxon>Micrococcaceae</taxon>
        <taxon>Arthrobacter</taxon>
    </lineage>
</organism>
<reference evidence="2 3" key="1">
    <citation type="submission" date="2019-08" db="EMBL/GenBank/DDBJ databases">
        <title>Genone of Arthrobacter echini P9.</title>
        <authorList>
            <person name="Bowman J.P."/>
        </authorList>
    </citation>
    <scope>NUCLEOTIDE SEQUENCE [LARGE SCALE GENOMIC DNA]</scope>
    <source>
        <strain evidence="2 3">P9</strain>
    </source>
</reference>
<keyword evidence="3" id="KW-1185">Reference proteome</keyword>
<evidence type="ECO:0000256" key="1">
    <source>
        <dbReference type="SAM" id="Phobius"/>
    </source>
</evidence>
<keyword evidence="1" id="KW-0812">Transmembrane</keyword>
<evidence type="ECO:0000313" key="3">
    <source>
        <dbReference type="Proteomes" id="UP000323410"/>
    </source>
</evidence>
<comment type="caution">
    <text evidence="2">The sequence shown here is derived from an EMBL/GenBank/DDBJ whole genome shotgun (WGS) entry which is preliminary data.</text>
</comment>
<evidence type="ECO:0000313" key="2">
    <source>
        <dbReference type="EMBL" id="TYD00439.1"/>
    </source>
</evidence>
<keyword evidence="1" id="KW-1133">Transmembrane helix</keyword>
<feature type="transmembrane region" description="Helical" evidence="1">
    <location>
        <begin position="12"/>
        <end position="36"/>
    </location>
</feature>
<protein>
    <submittedName>
        <fullName evidence="2">Uncharacterized protein</fullName>
    </submittedName>
</protein>
<gene>
    <name evidence="2" type="ORF">FQ377_03055</name>
</gene>